<protein>
    <recommendedName>
        <fullName evidence="2">Protein kinase domain-containing protein</fullName>
    </recommendedName>
</protein>
<dbReference type="Pfam" id="PF00069">
    <property type="entry name" value="Pkinase"/>
    <property type="match status" value="1"/>
</dbReference>
<dbReference type="PhylomeDB" id="A0A0G4HZE8"/>
<dbReference type="GO" id="GO:0004672">
    <property type="term" value="F:protein kinase activity"/>
    <property type="evidence" value="ECO:0007669"/>
    <property type="project" value="InterPro"/>
</dbReference>
<evidence type="ECO:0000259" key="2">
    <source>
        <dbReference type="PROSITE" id="PS50011"/>
    </source>
</evidence>
<feature type="chain" id="PRO_5005192031" description="Protein kinase domain-containing protein" evidence="1">
    <location>
        <begin position="23"/>
        <end position="321"/>
    </location>
</feature>
<gene>
    <name evidence="3" type="ORF">Cvel_9717</name>
</gene>
<dbReference type="GO" id="GO:0005524">
    <property type="term" value="F:ATP binding"/>
    <property type="evidence" value="ECO:0007669"/>
    <property type="project" value="InterPro"/>
</dbReference>
<reference evidence="3" key="1">
    <citation type="submission" date="2014-11" db="EMBL/GenBank/DDBJ databases">
        <authorList>
            <person name="Otto D Thomas"/>
            <person name="Naeem Raeece"/>
        </authorList>
    </citation>
    <scope>NUCLEOTIDE SEQUENCE</scope>
</reference>
<organism evidence="3">
    <name type="scientific">Chromera velia CCMP2878</name>
    <dbReference type="NCBI Taxonomy" id="1169474"/>
    <lineage>
        <taxon>Eukaryota</taxon>
        <taxon>Sar</taxon>
        <taxon>Alveolata</taxon>
        <taxon>Colpodellida</taxon>
        <taxon>Chromeraceae</taxon>
        <taxon>Chromera</taxon>
    </lineage>
</organism>
<accession>A0A0G4HZE8</accession>
<dbReference type="InterPro" id="IPR000719">
    <property type="entry name" value="Prot_kinase_dom"/>
</dbReference>
<dbReference type="AlphaFoldDB" id="A0A0G4HZE8"/>
<dbReference type="VEuPathDB" id="CryptoDB:Cvel_9717"/>
<dbReference type="PROSITE" id="PS50011">
    <property type="entry name" value="PROTEIN_KINASE_DOM"/>
    <property type="match status" value="1"/>
</dbReference>
<dbReference type="SMART" id="SM00220">
    <property type="entry name" value="S_TKc"/>
    <property type="match status" value="1"/>
</dbReference>
<dbReference type="InterPro" id="IPR011009">
    <property type="entry name" value="Kinase-like_dom_sf"/>
</dbReference>
<dbReference type="Gene3D" id="1.10.510.10">
    <property type="entry name" value="Transferase(Phosphotransferase) domain 1"/>
    <property type="match status" value="1"/>
</dbReference>
<dbReference type="SUPFAM" id="SSF56112">
    <property type="entry name" value="Protein kinase-like (PK-like)"/>
    <property type="match status" value="1"/>
</dbReference>
<keyword evidence="1" id="KW-0732">Signal</keyword>
<evidence type="ECO:0000256" key="1">
    <source>
        <dbReference type="SAM" id="SignalP"/>
    </source>
</evidence>
<dbReference type="EMBL" id="CDMZ01004505">
    <property type="protein sequence ID" value="CEM49952.1"/>
    <property type="molecule type" value="Genomic_DNA"/>
</dbReference>
<name>A0A0G4HZE8_9ALVE</name>
<proteinExistence type="predicted"/>
<sequence>MPVAVSLAVLVCLFSTPGAAMAWEGYKEGCLWENVNSPTDLPAEAESEKEKCDRDLQVLTSLGKGAYGSADLVLNKTGIAKHRDKETGVVSHLPPGGKYVLKKFEEKRVWDYFDKKESEPTRTEPCMQQYVFENIGMAPQVFASWKCGEPAMGFLLMQRMGRRLMDLSELLNAETLVDPASGKEIKREDVTREVTKAFLGGLEALYSLGCMHQDLHDENIMFDLDGRLRFVDFGLAHCEKPGTKSETGMKKYITYESMSLVRLKELDAEEVEAQKNHDFGTFKILNTWKSPLSFWNAEISSKGNVKLLDWLRGKELGVEGS</sequence>
<evidence type="ECO:0000313" key="3">
    <source>
        <dbReference type="EMBL" id="CEM49952.1"/>
    </source>
</evidence>
<feature type="domain" description="Protein kinase" evidence="2">
    <location>
        <begin position="56"/>
        <end position="321"/>
    </location>
</feature>
<feature type="signal peptide" evidence="1">
    <location>
        <begin position="1"/>
        <end position="22"/>
    </location>
</feature>